<dbReference type="EMBL" id="MBFS01001909">
    <property type="protein sequence ID" value="PVV00550.1"/>
    <property type="molecule type" value="Genomic_DNA"/>
</dbReference>
<keyword evidence="2" id="KW-1185">Reference proteome</keyword>
<protein>
    <submittedName>
        <fullName evidence="1">Uncharacterized protein</fullName>
    </submittedName>
</protein>
<gene>
    <name evidence="1" type="ORF">BB560_005065</name>
</gene>
<name>A0A2T9Z7J0_9FUNG</name>
<evidence type="ECO:0000313" key="2">
    <source>
        <dbReference type="Proteomes" id="UP000245609"/>
    </source>
</evidence>
<organism evidence="1 2">
    <name type="scientific">Smittium megazygosporum</name>
    <dbReference type="NCBI Taxonomy" id="133381"/>
    <lineage>
        <taxon>Eukaryota</taxon>
        <taxon>Fungi</taxon>
        <taxon>Fungi incertae sedis</taxon>
        <taxon>Zoopagomycota</taxon>
        <taxon>Kickxellomycotina</taxon>
        <taxon>Harpellomycetes</taxon>
        <taxon>Harpellales</taxon>
        <taxon>Legeriomycetaceae</taxon>
        <taxon>Smittium</taxon>
    </lineage>
</organism>
<reference evidence="1 2" key="1">
    <citation type="journal article" date="2018" name="MBio">
        <title>Comparative Genomics Reveals the Core Gene Toolbox for the Fungus-Insect Symbiosis.</title>
        <authorList>
            <person name="Wang Y."/>
            <person name="Stata M."/>
            <person name="Wang W."/>
            <person name="Stajich J.E."/>
            <person name="White M.M."/>
            <person name="Moncalvo J.M."/>
        </authorList>
    </citation>
    <scope>NUCLEOTIDE SEQUENCE [LARGE SCALE GENOMIC DNA]</scope>
    <source>
        <strain evidence="1 2">SC-DP-2</strain>
    </source>
</reference>
<sequence>MESTDPETCCEKLRTGYMSEKPIDEKLACTILKKYIKKSPNMRFISGIYEGYYCTCYPDANSCVKIAVFERKMCEFLVAKGGNETESKQSYKYQCKEIVDEGNPALLSTKGLHSIHSLKKEFSKAVNDSVFIEPNAKIPENFTNNSLLKTKFCKGVHYKMVCKSARIYNKYDGIKAAVRKSFAVKLALEPNTFFPIVILVCISLVLL</sequence>
<dbReference type="Proteomes" id="UP000245609">
    <property type="component" value="Unassembled WGS sequence"/>
</dbReference>
<accession>A0A2T9Z7J0</accession>
<proteinExistence type="predicted"/>
<comment type="caution">
    <text evidence="1">The sequence shown here is derived from an EMBL/GenBank/DDBJ whole genome shotgun (WGS) entry which is preliminary data.</text>
</comment>
<dbReference type="AlphaFoldDB" id="A0A2T9Z7J0"/>
<evidence type="ECO:0000313" key="1">
    <source>
        <dbReference type="EMBL" id="PVV00550.1"/>
    </source>
</evidence>